<reference evidence="2 3" key="1">
    <citation type="journal article" date="2015" name="Genome Announc.">
        <title>Complete genome sequences for 59 burkholderia isolates, both pathogenic and near neighbor.</title>
        <authorList>
            <person name="Johnson S.L."/>
            <person name="Bishop-Lilly K.A."/>
            <person name="Ladner J.T."/>
            <person name="Daligault H.E."/>
            <person name="Davenport K.W."/>
            <person name="Jaissle J."/>
            <person name="Frey K.G."/>
            <person name="Koroleva G.I."/>
            <person name="Bruce D.C."/>
            <person name="Coyne S.R."/>
            <person name="Broomall S.M."/>
            <person name="Li P.E."/>
            <person name="Teshima H."/>
            <person name="Gibbons H.S."/>
            <person name="Palacios G.F."/>
            <person name="Rosenzweig C.N."/>
            <person name="Redden C.L."/>
            <person name="Xu Y."/>
            <person name="Minogue T.D."/>
            <person name="Chain P.S."/>
        </authorList>
    </citation>
    <scope>NUCLEOTIDE SEQUENCE [LARGE SCALE GENOMIC DNA]</scope>
    <source>
        <strain evidence="2 3">ATCC BAA-463</strain>
    </source>
</reference>
<dbReference type="AlphaFoldDB" id="A0AAU8T2M2"/>
<feature type="transmembrane region" description="Helical" evidence="1">
    <location>
        <begin position="192"/>
        <end position="213"/>
    </location>
</feature>
<feature type="transmembrane region" description="Helical" evidence="1">
    <location>
        <begin position="426"/>
        <end position="445"/>
    </location>
</feature>
<feature type="transmembrane region" description="Helical" evidence="1">
    <location>
        <begin position="93"/>
        <end position="116"/>
    </location>
</feature>
<feature type="transmembrane region" description="Helical" evidence="1">
    <location>
        <begin position="168"/>
        <end position="185"/>
    </location>
</feature>
<sequence length="455" mass="49153">MDRSRSLIFLLAIACAAVAVWAHLPGQISYDSSVQLYEASIGRSVSWNPPFMSAVLRWLGGGAVATSLFVVLNCCLTYGSFSAVSLMSRHPRLGFVRTGLSALIILNPVIFCYVGIVWKDVLFATWLVTALTLSLIASRVRSNLCALAVVALSILVIGVGPLVRQQGILIAPIILLAPTLTIWLRTRSWARWSGVLIAIVFCGCIGLVAGRLADKSIKGNAGRDMAVGPSVIALFDVSGVIARLPEDVAARDVKGLTATDYSTVQQKYTPTRADFLNSIPELPIHLNNSANGASMLTIWRHVVLAHPGEYLRHRIRVMLALLDIGDLQLCVPTHVGIDGQHEYLSAAGLVPSTSKRAQALYKLANSFFGTPVWRNWFYAVIALCVGAFALLKKSAPNRPIVLIYVSALLVFIVAFGPTAIACDFRYLYPIIPALSVLLLFLLNAMPALDDSLSDA</sequence>
<dbReference type="Proteomes" id="UP000032614">
    <property type="component" value="Chromosome 1"/>
</dbReference>
<feature type="transmembrane region" description="Helical" evidence="1">
    <location>
        <begin position="144"/>
        <end position="162"/>
    </location>
</feature>
<accession>A0AAU8T2M2</accession>
<proteinExistence type="predicted"/>
<feature type="transmembrane region" description="Helical" evidence="1">
    <location>
        <begin position="375"/>
        <end position="391"/>
    </location>
</feature>
<evidence type="ECO:0000313" key="2">
    <source>
        <dbReference type="EMBL" id="AJZ60693.1"/>
    </source>
</evidence>
<name>A0AAU8T2M2_9BURK</name>
<gene>
    <name evidence="2" type="ORF">OI25_829</name>
</gene>
<organism evidence="2 3">
    <name type="scientific">Paraburkholderia fungorum</name>
    <dbReference type="NCBI Taxonomy" id="134537"/>
    <lineage>
        <taxon>Bacteria</taxon>
        <taxon>Pseudomonadati</taxon>
        <taxon>Pseudomonadota</taxon>
        <taxon>Betaproteobacteria</taxon>
        <taxon>Burkholderiales</taxon>
        <taxon>Burkholderiaceae</taxon>
        <taxon>Paraburkholderia</taxon>
    </lineage>
</organism>
<feature type="transmembrane region" description="Helical" evidence="1">
    <location>
        <begin position="58"/>
        <end position="81"/>
    </location>
</feature>
<feature type="transmembrane region" description="Helical" evidence="1">
    <location>
        <begin position="400"/>
        <end position="420"/>
    </location>
</feature>
<evidence type="ECO:0000256" key="1">
    <source>
        <dbReference type="SAM" id="Phobius"/>
    </source>
</evidence>
<protein>
    <submittedName>
        <fullName evidence="2">Membrane protein</fullName>
    </submittedName>
</protein>
<keyword evidence="1" id="KW-1133">Transmembrane helix</keyword>
<evidence type="ECO:0000313" key="3">
    <source>
        <dbReference type="Proteomes" id="UP000032614"/>
    </source>
</evidence>
<keyword evidence="1" id="KW-0812">Transmembrane</keyword>
<dbReference type="EMBL" id="CP010026">
    <property type="protein sequence ID" value="AJZ60693.1"/>
    <property type="molecule type" value="Genomic_DNA"/>
</dbReference>
<dbReference type="KEGG" id="bfn:OI25_829"/>
<keyword evidence="1" id="KW-0472">Membrane</keyword>
<feature type="transmembrane region" description="Helical" evidence="1">
    <location>
        <begin position="122"/>
        <end position="137"/>
    </location>
</feature>